<protein>
    <submittedName>
        <fullName evidence="4">Heterogeneous nuclear ribonucleoprotein like</fullName>
    </submittedName>
</protein>
<dbReference type="SMART" id="SM00360">
    <property type="entry name" value="RRM"/>
    <property type="match status" value="2"/>
</dbReference>
<feature type="region of interest" description="Disordered" evidence="2">
    <location>
        <begin position="184"/>
        <end position="210"/>
    </location>
</feature>
<dbReference type="Proteomes" id="UP000241394">
    <property type="component" value="Chromosome LG26"/>
</dbReference>
<accession>A0A2R6PEP5</accession>
<dbReference type="InterPro" id="IPR053260">
    <property type="entry name" value="hnRNP"/>
</dbReference>
<dbReference type="PROSITE" id="PS50102">
    <property type="entry name" value="RRM"/>
    <property type="match status" value="2"/>
</dbReference>
<dbReference type="OMA" id="MDFNRYM"/>
<feature type="compositionally biased region" description="Gly residues" evidence="2">
    <location>
        <begin position="377"/>
        <end position="400"/>
    </location>
</feature>
<dbReference type="FunFam" id="3.30.70.330:FF:000478">
    <property type="entry name" value="heterogeneous nuclear ribonucleoprotein 1"/>
    <property type="match status" value="1"/>
</dbReference>
<dbReference type="OrthoDB" id="1875751at2759"/>
<dbReference type="EMBL" id="NKQK01000026">
    <property type="protein sequence ID" value="PSR89779.1"/>
    <property type="molecule type" value="Genomic_DNA"/>
</dbReference>
<evidence type="ECO:0000259" key="3">
    <source>
        <dbReference type="PROSITE" id="PS50102"/>
    </source>
</evidence>
<evidence type="ECO:0000256" key="2">
    <source>
        <dbReference type="SAM" id="MobiDB-lite"/>
    </source>
</evidence>
<reference evidence="5" key="2">
    <citation type="journal article" date="2018" name="BMC Genomics">
        <title>A manually annotated Actinidia chinensis var. chinensis (kiwifruit) genome highlights the challenges associated with draft genomes and gene prediction in plants.</title>
        <authorList>
            <person name="Pilkington S.M."/>
            <person name="Crowhurst R."/>
            <person name="Hilario E."/>
            <person name="Nardozza S."/>
            <person name="Fraser L."/>
            <person name="Peng Y."/>
            <person name="Gunaseelan K."/>
            <person name="Simpson R."/>
            <person name="Tahir J."/>
            <person name="Deroles S.C."/>
            <person name="Templeton K."/>
            <person name="Luo Z."/>
            <person name="Davy M."/>
            <person name="Cheng C."/>
            <person name="McNeilage M."/>
            <person name="Scaglione D."/>
            <person name="Liu Y."/>
            <person name="Zhang Q."/>
            <person name="Datson P."/>
            <person name="De Silva N."/>
            <person name="Gardiner S.E."/>
            <person name="Bassett H."/>
            <person name="Chagne D."/>
            <person name="McCallum J."/>
            <person name="Dzierzon H."/>
            <person name="Deng C."/>
            <person name="Wang Y.Y."/>
            <person name="Barron L."/>
            <person name="Manako K."/>
            <person name="Bowen J."/>
            <person name="Foster T.M."/>
            <person name="Erridge Z.A."/>
            <person name="Tiffin H."/>
            <person name="Waite C.N."/>
            <person name="Davies K.M."/>
            <person name="Grierson E.P."/>
            <person name="Laing W.A."/>
            <person name="Kirk R."/>
            <person name="Chen X."/>
            <person name="Wood M."/>
            <person name="Montefiori M."/>
            <person name="Brummell D.A."/>
            <person name="Schwinn K.E."/>
            <person name="Catanach A."/>
            <person name="Fullerton C."/>
            <person name="Li D."/>
            <person name="Meiyalaghan S."/>
            <person name="Nieuwenhuizen N."/>
            <person name="Read N."/>
            <person name="Prakash R."/>
            <person name="Hunter D."/>
            <person name="Zhang H."/>
            <person name="McKenzie M."/>
            <person name="Knabel M."/>
            <person name="Harris A."/>
            <person name="Allan A.C."/>
            <person name="Gleave A."/>
            <person name="Chen A."/>
            <person name="Janssen B.J."/>
            <person name="Plunkett B."/>
            <person name="Ampomah-Dwamena C."/>
            <person name="Voogd C."/>
            <person name="Leif D."/>
            <person name="Lafferty D."/>
            <person name="Souleyre E.J.F."/>
            <person name="Varkonyi-Gasic E."/>
            <person name="Gambi F."/>
            <person name="Hanley J."/>
            <person name="Yao J.L."/>
            <person name="Cheung J."/>
            <person name="David K.M."/>
            <person name="Warren B."/>
            <person name="Marsh K."/>
            <person name="Snowden K.C."/>
            <person name="Lin-Wang K."/>
            <person name="Brian L."/>
            <person name="Martinez-Sanchez M."/>
            <person name="Wang M."/>
            <person name="Ileperuma N."/>
            <person name="Macnee N."/>
            <person name="Campin R."/>
            <person name="McAtee P."/>
            <person name="Drummond R.S.M."/>
            <person name="Espley R.V."/>
            <person name="Ireland H.S."/>
            <person name="Wu R."/>
            <person name="Atkinson R.G."/>
            <person name="Karunairetnam S."/>
            <person name="Bulley S."/>
            <person name="Chunkath S."/>
            <person name="Hanley Z."/>
            <person name="Storey R."/>
            <person name="Thrimawithana A.H."/>
            <person name="Thomson S."/>
            <person name="David C."/>
            <person name="Testolin R."/>
            <person name="Huang H."/>
            <person name="Hellens R.P."/>
            <person name="Schaffer R.J."/>
        </authorList>
    </citation>
    <scope>NUCLEOTIDE SEQUENCE [LARGE SCALE GENOMIC DNA]</scope>
    <source>
        <strain evidence="5">cv. Red5</strain>
    </source>
</reference>
<dbReference type="InterPro" id="IPR000504">
    <property type="entry name" value="RRM_dom"/>
</dbReference>
<dbReference type="Pfam" id="PF00076">
    <property type="entry name" value="RRM_1"/>
    <property type="match status" value="2"/>
</dbReference>
<keyword evidence="1" id="KW-0694">RNA-binding</keyword>
<feature type="region of interest" description="Disordered" evidence="2">
    <location>
        <begin position="75"/>
        <end position="102"/>
    </location>
</feature>
<dbReference type="CDD" id="cd12330">
    <property type="entry name" value="RRM2_Hrp1p"/>
    <property type="match status" value="1"/>
</dbReference>
<keyword evidence="5" id="KW-1185">Reference proteome</keyword>
<proteinExistence type="predicted"/>
<feature type="compositionally biased region" description="Basic and acidic residues" evidence="2">
    <location>
        <begin position="75"/>
        <end position="87"/>
    </location>
</feature>
<reference evidence="4 5" key="1">
    <citation type="submission" date="2017-07" db="EMBL/GenBank/DDBJ databases">
        <title>An improved, manually edited Actinidia chinensis var. chinensis (kiwifruit) genome highlights the challenges associated with draft genomes and gene prediction in plants.</title>
        <authorList>
            <person name="Pilkington S."/>
            <person name="Crowhurst R."/>
            <person name="Hilario E."/>
            <person name="Nardozza S."/>
            <person name="Fraser L."/>
            <person name="Peng Y."/>
            <person name="Gunaseelan K."/>
            <person name="Simpson R."/>
            <person name="Tahir J."/>
            <person name="Deroles S."/>
            <person name="Templeton K."/>
            <person name="Luo Z."/>
            <person name="Davy M."/>
            <person name="Cheng C."/>
            <person name="Mcneilage M."/>
            <person name="Scaglione D."/>
            <person name="Liu Y."/>
            <person name="Zhang Q."/>
            <person name="Datson P."/>
            <person name="De Silva N."/>
            <person name="Gardiner S."/>
            <person name="Bassett H."/>
            <person name="Chagne D."/>
            <person name="Mccallum J."/>
            <person name="Dzierzon H."/>
            <person name="Deng C."/>
            <person name="Wang Y.-Y."/>
            <person name="Barron N."/>
            <person name="Manako K."/>
            <person name="Bowen J."/>
            <person name="Foster T."/>
            <person name="Erridge Z."/>
            <person name="Tiffin H."/>
            <person name="Waite C."/>
            <person name="Davies K."/>
            <person name="Grierson E."/>
            <person name="Laing W."/>
            <person name="Kirk R."/>
            <person name="Chen X."/>
            <person name="Wood M."/>
            <person name="Montefiori M."/>
            <person name="Brummell D."/>
            <person name="Schwinn K."/>
            <person name="Catanach A."/>
            <person name="Fullerton C."/>
            <person name="Li D."/>
            <person name="Meiyalaghan S."/>
            <person name="Nieuwenhuizen N."/>
            <person name="Read N."/>
            <person name="Prakash R."/>
            <person name="Hunter D."/>
            <person name="Zhang H."/>
            <person name="Mckenzie M."/>
            <person name="Knabel M."/>
            <person name="Harris A."/>
            <person name="Allan A."/>
            <person name="Chen A."/>
            <person name="Janssen B."/>
            <person name="Plunkett B."/>
            <person name="Dwamena C."/>
            <person name="Voogd C."/>
            <person name="Leif D."/>
            <person name="Lafferty D."/>
            <person name="Souleyre E."/>
            <person name="Varkonyi-Gasic E."/>
            <person name="Gambi F."/>
            <person name="Hanley J."/>
            <person name="Yao J.-L."/>
            <person name="Cheung J."/>
            <person name="David K."/>
            <person name="Warren B."/>
            <person name="Marsh K."/>
            <person name="Snowden K."/>
            <person name="Lin-Wang K."/>
            <person name="Brian L."/>
            <person name="Martinez-Sanchez M."/>
            <person name="Wang M."/>
            <person name="Ileperuma N."/>
            <person name="Macnee N."/>
            <person name="Campin R."/>
            <person name="Mcatee P."/>
            <person name="Drummond R."/>
            <person name="Espley R."/>
            <person name="Ireland H."/>
            <person name="Wu R."/>
            <person name="Atkinson R."/>
            <person name="Karunairetnam S."/>
            <person name="Bulley S."/>
            <person name="Chunkath S."/>
            <person name="Hanley Z."/>
            <person name="Storey R."/>
            <person name="Thrimawithana A."/>
            <person name="Thomson S."/>
            <person name="David C."/>
            <person name="Testolin R."/>
        </authorList>
    </citation>
    <scope>NUCLEOTIDE SEQUENCE [LARGE SCALE GENOMIC DNA]</scope>
    <source>
        <strain evidence="5">cv. Red5</strain>
        <tissue evidence="4">Young leaf</tissue>
    </source>
</reference>
<dbReference type="GO" id="GO:0003723">
    <property type="term" value="F:RNA binding"/>
    <property type="evidence" value="ECO:0007669"/>
    <property type="project" value="UniProtKB-UniRule"/>
</dbReference>
<dbReference type="PANTHER" id="PTHR48035">
    <property type="entry name" value="HETEROGENEOUS NUCLEAR RIBONUCLEOPROTEIN 1"/>
    <property type="match status" value="1"/>
</dbReference>
<dbReference type="InParanoid" id="A0A2R6PEP5"/>
<dbReference type="InterPro" id="IPR012677">
    <property type="entry name" value="Nucleotide-bd_a/b_plait_sf"/>
</dbReference>
<dbReference type="SUPFAM" id="SSF54928">
    <property type="entry name" value="RNA-binding domain, RBD"/>
    <property type="match status" value="2"/>
</dbReference>
<feature type="domain" description="RRM" evidence="3">
    <location>
        <begin position="110"/>
        <end position="187"/>
    </location>
</feature>
<dbReference type="Gene3D" id="3.30.70.330">
    <property type="match status" value="2"/>
</dbReference>
<dbReference type="FunFam" id="3.30.70.330:FF:000051">
    <property type="entry name" value="Heterogeneous nuclear ribonucleoprotein 1"/>
    <property type="match status" value="1"/>
</dbReference>
<dbReference type="GO" id="GO:1990904">
    <property type="term" value="C:ribonucleoprotein complex"/>
    <property type="evidence" value="ECO:0007669"/>
    <property type="project" value="UniProtKB-KW"/>
</dbReference>
<keyword evidence="4" id="KW-0687">Ribonucleoprotein</keyword>
<dbReference type="CDD" id="cd12325">
    <property type="entry name" value="RRM1_hnRNPA_hnRNPD_like"/>
    <property type="match status" value="1"/>
</dbReference>
<dbReference type="Gramene" id="PSR89779">
    <property type="protein sequence ID" value="PSR89779"/>
    <property type="gene ID" value="CEY00_Acc29972"/>
</dbReference>
<dbReference type="AlphaFoldDB" id="A0A2R6PEP5"/>
<name>A0A2R6PEP5_ACTCC</name>
<feature type="domain" description="RRM" evidence="3">
    <location>
        <begin position="6"/>
        <end position="88"/>
    </location>
</feature>
<gene>
    <name evidence="4" type="ORF">CEY00_Acc29972</name>
</gene>
<feature type="region of interest" description="Disordered" evidence="2">
    <location>
        <begin position="362"/>
        <end position="416"/>
    </location>
</feature>
<evidence type="ECO:0000256" key="1">
    <source>
        <dbReference type="PROSITE-ProRule" id="PRU00176"/>
    </source>
</evidence>
<evidence type="ECO:0000313" key="4">
    <source>
        <dbReference type="EMBL" id="PSR89779.1"/>
    </source>
</evidence>
<feature type="compositionally biased region" description="Gly residues" evidence="2">
    <location>
        <begin position="192"/>
        <end position="202"/>
    </location>
</feature>
<dbReference type="PANTHER" id="PTHR48035:SF4">
    <property type="entry name" value="RRM DOMAIN-CONTAINING PROTEIN"/>
    <property type="match status" value="1"/>
</dbReference>
<evidence type="ECO:0000313" key="5">
    <source>
        <dbReference type="Proteomes" id="UP000241394"/>
    </source>
</evidence>
<feature type="compositionally biased region" description="Low complexity" evidence="2">
    <location>
        <begin position="401"/>
        <end position="416"/>
    </location>
</feature>
<comment type="caution">
    <text evidence="4">The sequence shown here is derived from an EMBL/GenBank/DDBJ whole genome shotgun (WGS) entry which is preliminary data.</text>
</comment>
<dbReference type="InterPro" id="IPR035979">
    <property type="entry name" value="RBD_domain_sf"/>
</dbReference>
<dbReference type="STRING" id="1590841.A0A2R6PEP5"/>
<organism evidence="4 5">
    <name type="scientific">Actinidia chinensis var. chinensis</name>
    <name type="common">Chinese soft-hair kiwi</name>
    <dbReference type="NCBI Taxonomy" id="1590841"/>
    <lineage>
        <taxon>Eukaryota</taxon>
        <taxon>Viridiplantae</taxon>
        <taxon>Streptophyta</taxon>
        <taxon>Embryophyta</taxon>
        <taxon>Tracheophyta</taxon>
        <taxon>Spermatophyta</taxon>
        <taxon>Magnoliopsida</taxon>
        <taxon>eudicotyledons</taxon>
        <taxon>Gunneridae</taxon>
        <taxon>Pentapetalae</taxon>
        <taxon>asterids</taxon>
        <taxon>Ericales</taxon>
        <taxon>Actinidiaceae</taxon>
        <taxon>Actinidia</taxon>
    </lineage>
</organism>
<sequence>MDSDEGKLFVGGIAWETTEDKLRDHFGHYGDVTQTVIMRDKATGRPRGFGFVVFADPSVLDIVLHDKHTIDGRTVDAKRALSREEQRTSSTPGNPFAGRSSGSAVNFRTKKIFVGGLPSTLTEDEFREYFENYGVVTDVVIMYDQNTQRPRGFGFITFDTEDTVDRVLHKNFHDLSNKLVEVKPALPKEANPGGGGRGGGHQSYGNGANAGSFDARIDSNRFMQPQTAGGAYPSCPSYGGHNYGYGAANPAVAYSGYGVYGSANSGFLGPVGAYGNPTTPNTGYVSGPPGALRSPWSSLIPGYTSSSYSANAGYGIPVPWSAPGSGGAFPAPMGLSHGGASGYGPSNYVKNDGSYTDSAGYGTVGGGRAGGTTNSNSGGGNTAGEQQGTGGGYRGSGHGNNNGSSEYSNAGWRSDS</sequence>